<accession>A0A1F5WF51</accession>
<comment type="caution">
    <text evidence="2">The sequence shown here is derived from an EMBL/GenBank/DDBJ whole genome shotgun (WGS) entry which is preliminary data.</text>
</comment>
<evidence type="ECO:0000256" key="1">
    <source>
        <dbReference type="SAM" id="Phobius"/>
    </source>
</evidence>
<keyword evidence="1" id="KW-0472">Membrane</keyword>
<organism evidence="2 3">
    <name type="scientific">Candidatus Giovannonibacteria bacterium RIFCSPHIGHO2_02_43_16</name>
    <dbReference type="NCBI Taxonomy" id="1798331"/>
    <lineage>
        <taxon>Bacteria</taxon>
        <taxon>Candidatus Giovannoniibacteriota</taxon>
    </lineage>
</organism>
<evidence type="ECO:0000313" key="3">
    <source>
        <dbReference type="Proteomes" id="UP000178276"/>
    </source>
</evidence>
<name>A0A1F5WF51_9BACT</name>
<dbReference type="EMBL" id="MFHJ01000007">
    <property type="protein sequence ID" value="OGF74349.1"/>
    <property type="molecule type" value="Genomic_DNA"/>
</dbReference>
<dbReference type="Proteomes" id="UP000178276">
    <property type="component" value="Unassembled WGS sequence"/>
</dbReference>
<dbReference type="AlphaFoldDB" id="A0A1F5WF51"/>
<feature type="transmembrane region" description="Helical" evidence="1">
    <location>
        <begin position="61"/>
        <end position="82"/>
    </location>
</feature>
<feature type="transmembrane region" description="Helical" evidence="1">
    <location>
        <begin position="20"/>
        <end position="41"/>
    </location>
</feature>
<sequence>MVQLSRKVSFGDLSRGNKVWYVLCIFFGIIFVIDGILDAFGYLQLIQIRTVANDILELPRWLASIIAFAAALSCLYVMPSIIKDGSADRIQEKILELVKKGKVIIFPRRNTKH</sequence>
<dbReference type="STRING" id="1798331.A2W57_02470"/>
<proteinExistence type="predicted"/>
<protein>
    <submittedName>
        <fullName evidence="2">Uncharacterized protein</fullName>
    </submittedName>
</protein>
<evidence type="ECO:0000313" key="2">
    <source>
        <dbReference type="EMBL" id="OGF74349.1"/>
    </source>
</evidence>
<keyword evidence="1" id="KW-1133">Transmembrane helix</keyword>
<gene>
    <name evidence="2" type="ORF">A2W57_02470</name>
</gene>
<keyword evidence="1" id="KW-0812">Transmembrane</keyword>
<reference evidence="2 3" key="1">
    <citation type="journal article" date="2016" name="Nat. Commun.">
        <title>Thousands of microbial genomes shed light on interconnected biogeochemical processes in an aquifer system.</title>
        <authorList>
            <person name="Anantharaman K."/>
            <person name="Brown C.T."/>
            <person name="Hug L.A."/>
            <person name="Sharon I."/>
            <person name="Castelle C.J."/>
            <person name="Probst A.J."/>
            <person name="Thomas B.C."/>
            <person name="Singh A."/>
            <person name="Wilkins M.J."/>
            <person name="Karaoz U."/>
            <person name="Brodie E.L."/>
            <person name="Williams K.H."/>
            <person name="Hubbard S.S."/>
            <person name="Banfield J.F."/>
        </authorList>
    </citation>
    <scope>NUCLEOTIDE SEQUENCE [LARGE SCALE GENOMIC DNA]</scope>
</reference>